<evidence type="ECO:0000313" key="2">
    <source>
        <dbReference type="EMBL" id="DAE02647.1"/>
    </source>
</evidence>
<organism evidence="2">
    <name type="scientific">Siphoviridae sp. ctTwu10</name>
    <dbReference type="NCBI Taxonomy" id="2825525"/>
    <lineage>
        <taxon>Viruses</taxon>
        <taxon>Duplodnaviria</taxon>
        <taxon>Heunggongvirae</taxon>
        <taxon>Uroviricota</taxon>
        <taxon>Caudoviricetes</taxon>
    </lineage>
</organism>
<reference evidence="2" key="1">
    <citation type="journal article" date="2021" name="Proc. Natl. Acad. Sci. U.S.A.">
        <title>A Catalog of Tens of Thousands of Viruses from Human Metagenomes Reveals Hidden Associations with Chronic Diseases.</title>
        <authorList>
            <person name="Tisza M.J."/>
            <person name="Buck C.B."/>
        </authorList>
    </citation>
    <scope>NUCLEOTIDE SEQUENCE</scope>
    <source>
        <strain evidence="2">CtTwu10</strain>
    </source>
</reference>
<evidence type="ECO:0000259" key="1">
    <source>
        <dbReference type="Pfam" id="PF00717"/>
    </source>
</evidence>
<dbReference type="Gene3D" id="2.10.109.10">
    <property type="entry name" value="Umud Fragment, subunit A"/>
    <property type="match status" value="1"/>
</dbReference>
<dbReference type="Pfam" id="PF00717">
    <property type="entry name" value="Peptidase_S24"/>
    <property type="match status" value="1"/>
</dbReference>
<feature type="domain" description="Peptidase S24/S26A/S26B/S26C" evidence="1">
    <location>
        <begin position="3"/>
        <end position="88"/>
    </location>
</feature>
<protein>
    <submittedName>
        <fullName evidence="2">SipA</fullName>
    </submittedName>
</protein>
<dbReference type="EMBL" id="BK015348">
    <property type="protein sequence ID" value="DAE02647.1"/>
    <property type="molecule type" value="Genomic_DNA"/>
</dbReference>
<dbReference type="InterPro" id="IPR015927">
    <property type="entry name" value="Peptidase_S24_S26A/B/C"/>
</dbReference>
<proteinExistence type="predicted"/>
<sequence length="94" mass="10613">MQLEMGDNSMSPKIKKGDVLIIDKDAPMESFDIALVSGKWENGDPFQVVRRVYSYNEYLALIADNKDDRTNIAYIGLATDFNILGKVVEIRKEA</sequence>
<dbReference type="InterPro" id="IPR036286">
    <property type="entry name" value="LexA/Signal_pep-like_sf"/>
</dbReference>
<dbReference type="SUPFAM" id="SSF51306">
    <property type="entry name" value="LexA/Signal peptidase"/>
    <property type="match status" value="1"/>
</dbReference>
<name>A0A8S5P675_9CAUD</name>
<accession>A0A8S5P675</accession>